<evidence type="ECO:0000313" key="8">
    <source>
        <dbReference type="Proteomes" id="UP000216991"/>
    </source>
</evidence>
<feature type="transmembrane region" description="Helical" evidence="5">
    <location>
        <begin position="222"/>
        <end position="243"/>
    </location>
</feature>
<dbReference type="InterPro" id="IPR009915">
    <property type="entry name" value="NnrU_dom"/>
</dbReference>
<reference evidence="7 8" key="1">
    <citation type="submission" date="2017-07" db="EMBL/GenBank/DDBJ databases">
        <title>Sandarakinorhabdus cyanobacteriorum sp. nov., a novel bacterium isolated from cyanobacterial aggregates in a eutrophic lake.</title>
        <authorList>
            <person name="Cai H."/>
        </authorList>
    </citation>
    <scope>NUCLEOTIDE SEQUENCE [LARGE SCALE GENOMIC DNA]</scope>
    <source>
        <strain evidence="7 8">TH057</strain>
    </source>
</reference>
<evidence type="ECO:0000259" key="6">
    <source>
        <dbReference type="Pfam" id="PF07298"/>
    </source>
</evidence>
<dbReference type="GO" id="GO:0016020">
    <property type="term" value="C:membrane"/>
    <property type="evidence" value="ECO:0007669"/>
    <property type="project" value="UniProtKB-SubCell"/>
</dbReference>
<feature type="domain" description="NnrU" evidence="6">
    <location>
        <begin position="40"/>
        <end position="251"/>
    </location>
</feature>
<evidence type="ECO:0000256" key="4">
    <source>
        <dbReference type="ARBA" id="ARBA00023136"/>
    </source>
</evidence>
<evidence type="ECO:0000313" key="7">
    <source>
        <dbReference type="EMBL" id="OYQ26024.1"/>
    </source>
</evidence>
<keyword evidence="2 5" id="KW-0812">Transmembrane</keyword>
<dbReference type="AlphaFoldDB" id="A0A255YBG7"/>
<evidence type="ECO:0000256" key="3">
    <source>
        <dbReference type="ARBA" id="ARBA00022989"/>
    </source>
</evidence>
<organism evidence="7 8">
    <name type="scientific">Sandarakinorhabdus cyanobacteriorum</name>
    <dbReference type="NCBI Taxonomy" id="1981098"/>
    <lineage>
        <taxon>Bacteria</taxon>
        <taxon>Pseudomonadati</taxon>
        <taxon>Pseudomonadota</taxon>
        <taxon>Alphaproteobacteria</taxon>
        <taxon>Sphingomonadales</taxon>
        <taxon>Sphingosinicellaceae</taxon>
        <taxon>Sandarakinorhabdus</taxon>
    </lineage>
</organism>
<dbReference type="Pfam" id="PF07298">
    <property type="entry name" value="NnrU"/>
    <property type="match status" value="1"/>
</dbReference>
<evidence type="ECO:0000256" key="2">
    <source>
        <dbReference type="ARBA" id="ARBA00022692"/>
    </source>
</evidence>
<feature type="transmembrane region" description="Helical" evidence="5">
    <location>
        <begin position="144"/>
        <end position="163"/>
    </location>
</feature>
<accession>A0A255YBG7</accession>
<name>A0A255YBG7_9SPHN</name>
<protein>
    <recommendedName>
        <fullName evidence="6">NnrU domain-containing protein</fullName>
    </recommendedName>
</protein>
<comment type="caution">
    <text evidence="7">The sequence shown here is derived from an EMBL/GenBank/DDBJ whole genome shotgun (WGS) entry which is preliminary data.</text>
</comment>
<keyword evidence="8" id="KW-1185">Reference proteome</keyword>
<feature type="transmembrane region" description="Helical" evidence="5">
    <location>
        <begin position="31"/>
        <end position="49"/>
    </location>
</feature>
<evidence type="ECO:0000256" key="1">
    <source>
        <dbReference type="ARBA" id="ARBA00004141"/>
    </source>
</evidence>
<gene>
    <name evidence="7" type="ORF">CHU93_12555</name>
</gene>
<dbReference type="EMBL" id="NOXT01000120">
    <property type="protein sequence ID" value="OYQ26024.1"/>
    <property type="molecule type" value="Genomic_DNA"/>
</dbReference>
<comment type="subcellular location">
    <subcellularLocation>
        <location evidence="1">Membrane</location>
        <topology evidence="1">Multi-pass membrane protein</topology>
    </subcellularLocation>
</comment>
<dbReference type="OrthoDB" id="7828645at2"/>
<dbReference type="Proteomes" id="UP000216991">
    <property type="component" value="Unassembled WGS sequence"/>
</dbReference>
<sequence length="259" mass="27846">MVTRPLAAPICRCNIPAERCARWRATGGERVIVSDLLLLGLLVGLFVVSHELLSHPLRAPLVARIGEKGFAILYSLVALVSFGSAVQLWREMPKERLWDTPAGAYLPVLIAMAVACMLFVGSVSAPNPAMMPGVKGDPKGMQRITRHPMMWSFAIWAGVHILMTADPRTIVLAGGVGTLALVGSAMQDGKKRSQNPSYAAHMARTSHVPFLAILTGRQPLSALWPGLVPVLGGLVLWGLILWAHPMLIGVPAAGWSYLQ</sequence>
<evidence type="ECO:0000256" key="5">
    <source>
        <dbReference type="SAM" id="Phobius"/>
    </source>
</evidence>
<feature type="transmembrane region" description="Helical" evidence="5">
    <location>
        <begin position="102"/>
        <end position="123"/>
    </location>
</feature>
<proteinExistence type="predicted"/>
<keyword evidence="3 5" id="KW-1133">Transmembrane helix</keyword>
<feature type="transmembrane region" description="Helical" evidence="5">
    <location>
        <begin position="70"/>
        <end position="90"/>
    </location>
</feature>
<keyword evidence="4 5" id="KW-0472">Membrane</keyword>
<feature type="transmembrane region" description="Helical" evidence="5">
    <location>
        <begin position="169"/>
        <end position="186"/>
    </location>
</feature>